<name>A0ABZ0QAJ2_9VIBR</name>
<dbReference type="EMBL" id="CP138203">
    <property type="protein sequence ID" value="WPC72590.1"/>
    <property type="molecule type" value="Genomic_DNA"/>
</dbReference>
<protein>
    <recommendedName>
        <fullName evidence="4">Membrane-bound metal-dependent hydrolase</fullName>
    </recommendedName>
</protein>
<sequence>MNRSGHHATSVLTMSVPITLGITHSLPWSVIIASVIGCCWGVTAPDDVEIRYTTDSETERNEDGSETQVSKTLLAHRGVSHDVLIWLCLLAGSYWWLFISPFALTTWYQPLLKGALFGVTYGAIIHLLADLPNGKGIPLFPFGPRVCLHLWKASENQALMCFLLFIATTALSVKIGMGYFELSMDWLITMKHQILLHAEHFSQFLINSADQINLLFHTYIPDLPR</sequence>
<organism evidence="2 3">
    <name type="scientific">Vibrio porteresiae DSM 19223</name>
    <dbReference type="NCBI Taxonomy" id="1123496"/>
    <lineage>
        <taxon>Bacteria</taxon>
        <taxon>Pseudomonadati</taxon>
        <taxon>Pseudomonadota</taxon>
        <taxon>Gammaproteobacteria</taxon>
        <taxon>Vibrionales</taxon>
        <taxon>Vibrionaceae</taxon>
        <taxon>Vibrio</taxon>
    </lineage>
</organism>
<gene>
    <name evidence="2" type="ORF">R8Z52_10660</name>
</gene>
<evidence type="ECO:0008006" key="4">
    <source>
        <dbReference type="Google" id="ProtNLM"/>
    </source>
</evidence>
<keyword evidence="3" id="KW-1185">Reference proteome</keyword>
<feature type="transmembrane region" description="Helical" evidence="1">
    <location>
        <begin position="83"/>
        <end position="104"/>
    </location>
</feature>
<reference evidence="2 3" key="1">
    <citation type="submission" date="2023-11" db="EMBL/GenBank/DDBJ databases">
        <title>Plant-associative lifestyle of Vibrio porteresiae and its evolutionary dynamics.</title>
        <authorList>
            <person name="Rameshkumar N."/>
            <person name="Kirti K."/>
        </authorList>
    </citation>
    <scope>NUCLEOTIDE SEQUENCE [LARGE SCALE GENOMIC DNA]</scope>
    <source>
        <strain evidence="2 3">MSSRF30</strain>
    </source>
</reference>
<dbReference type="RefSeq" id="WP_261892106.1">
    <property type="nucleotide sequence ID" value="NZ_AP024895.1"/>
</dbReference>
<feature type="transmembrane region" description="Helical" evidence="1">
    <location>
        <begin position="158"/>
        <end position="180"/>
    </location>
</feature>
<evidence type="ECO:0000313" key="2">
    <source>
        <dbReference type="EMBL" id="WPC72590.1"/>
    </source>
</evidence>
<keyword evidence="1" id="KW-1133">Transmembrane helix</keyword>
<keyword evidence="1" id="KW-0812">Transmembrane</keyword>
<evidence type="ECO:0000256" key="1">
    <source>
        <dbReference type="SAM" id="Phobius"/>
    </source>
</evidence>
<dbReference type="Proteomes" id="UP001304071">
    <property type="component" value="Chromosome 1"/>
</dbReference>
<proteinExistence type="predicted"/>
<evidence type="ECO:0000313" key="3">
    <source>
        <dbReference type="Proteomes" id="UP001304071"/>
    </source>
</evidence>
<accession>A0ABZ0QAJ2</accession>
<feature type="transmembrane region" description="Helical" evidence="1">
    <location>
        <begin position="110"/>
        <end position="129"/>
    </location>
</feature>
<keyword evidence="1" id="KW-0472">Membrane</keyword>